<evidence type="ECO:0000256" key="2">
    <source>
        <dbReference type="ARBA" id="ARBA00022827"/>
    </source>
</evidence>
<comment type="caution">
    <text evidence="7">The sequence shown here is derived from an EMBL/GenBank/DDBJ whole genome shotgun (WGS) entry which is preliminary data.</text>
</comment>
<dbReference type="InterPro" id="IPR014729">
    <property type="entry name" value="Rossmann-like_a/b/a_fold"/>
</dbReference>
<feature type="binding site" evidence="4">
    <location>
        <position position="273"/>
    </location>
    <ligand>
        <name>FAD</name>
        <dbReference type="ChEBI" id="CHEBI:57692"/>
    </ligand>
</feature>
<evidence type="ECO:0000259" key="6">
    <source>
        <dbReference type="PROSITE" id="PS51645"/>
    </source>
</evidence>
<dbReference type="GO" id="GO:0003904">
    <property type="term" value="F:deoxyribodipyrimidine photo-lyase activity"/>
    <property type="evidence" value="ECO:0007669"/>
    <property type="project" value="TreeGrafter"/>
</dbReference>
<dbReference type="SUPFAM" id="SSF48173">
    <property type="entry name" value="Cryptochrome/photolyase FAD-binding domain"/>
    <property type="match status" value="1"/>
</dbReference>
<dbReference type="InterPro" id="IPR036155">
    <property type="entry name" value="Crypto/Photolyase_N_sf"/>
</dbReference>
<dbReference type="PROSITE" id="PS00394">
    <property type="entry name" value="DNA_PHOTOLYASES_1_1"/>
    <property type="match status" value="1"/>
</dbReference>
<dbReference type="Gene3D" id="1.25.40.80">
    <property type="match status" value="1"/>
</dbReference>
<feature type="domain" description="Photolyase/cryptochrome alpha/beta" evidence="6">
    <location>
        <begin position="1"/>
        <end position="134"/>
    </location>
</feature>
<dbReference type="AlphaFoldDB" id="A0A0D8ZMQ5"/>
<keyword evidence="8" id="KW-1185">Reference proteome</keyword>
<gene>
    <name evidence="7" type="ORF">UH38_22640</name>
</gene>
<dbReference type="RefSeq" id="WP_045056978.1">
    <property type="nucleotide sequence ID" value="NZ_CAWMDP010000036.1"/>
</dbReference>
<dbReference type="GO" id="GO:0006950">
    <property type="term" value="P:response to stress"/>
    <property type="evidence" value="ECO:0007669"/>
    <property type="project" value="UniProtKB-ARBA"/>
</dbReference>
<reference evidence="7 8" key="1">
    <citation type="submission" date="2015-02" db="EMBL/GenBank/DDBJ databases">
        <title>Draft genome of a novel marine cyanobacterium (Chroococcales) isolated from South Atlantic Ocean.</title>
        <authorList>
            <person name="Rigonato J."/>
            <person name="Alvarenga D.O."/>
            <person name="Branco L.H."/>
            <person name="Varani A.M."/>
            <person name="Brandini F.P."/>
            <person name="Fiore M.F."/>
        </authorList>
    </citation>
    <scope>NUCLEOTIDE SEQUENCE [LARGE SCALE GENOMIC DNA]</scope>
    <source>
        <strain evidence="7 8">CENA595</strain>
    </source>
</reference>
<dbReference type="PANTHER" id="PTHR11455">
    <property type="entry name" value="CRYPTOCHROME"/>
    <property type="match status" value="1"/>
</dbReference>
<keyword evidence="2 4" id="KW-0274">FAD</keyword>
<dbReference type="STRING" id="1618023.UH38_22640"/>
<feature type="binding site" evidence="4">
    <location>
        <begin position="232"/>
        <end position="236"/>
    </location>
    <ligand>
        <name>FAD</name>
        <dbReference type="ChEBI" id="CHEBI:57692"/>
    </ligand>
</feature>
<evidence type="ECO:0000256" key="5">
    <source>
        <dbReference type="RuleBase" id="RU004182"/>
    </source>
</evidence>
<comment type="similarity">
    <text evidence="5">Belongs to the DNA photolyase family.</text>
</comment>
<dbReference type="PRINTS" id="PR00147">
    <property type="entry name" value="DNAPHOTLYASE"/>
</dbReference>
<dbReference type="InterPro" id="IPR005101">
    <property type="entry name" value="Cryptochr/Photolyase_FAD-bd"/>
</dbReference>
<sequence>MHILWFRRDLRLSDNEIVALSTADNTEVLPCFIIDPWFYQQAAVGKARVRFLFESLEDLDNNLRARGSQLYLFEGSSVSVLQKLTSQLLQKGDRPKLFFNYDVQVQYGIERDRQIIDFYQQHNLSYHQGLNNFLQTAGERTDGWIEQYYNYVRQPLHPTPERINTPALKLDIPQLTFSQLKQKYSQFWGTENTYFKGGETQAIGTLDSFLDERFGGYHWKISRPWHTQQGATSHLSPHLAFGTISVRQVYQRTKERAAELADNPKAQFSLKAFRDRLRWHDSFTQRLYNHPELFDTNRYSEFDRYYSPAELDEEKQELFAAWKEGQTGFPLVDASMRQLLAMGWMNFRMRAMCATFLCINCGISWHHGATHYIKYLVDTDLAINQWQWQMQAGVTNPLSDTFRIYNPNKNLEESGGDLKFIYHWVPELRGYSLTEILDGAYLNESPYPAPMIDWAETRKVNGKIVSNLRKQVKERLLAEQGAELEQAAIARETVKKYWETRNKQYQQFKQK</sequence>
<dbReference type="Pfam" id="PF03441">
    <property type="entry name" value="FAD_binding_7"/>
    <property type="match status" value="1"/>
</dbReference>
<dbReference type="GO" id="GO:0003677">
    <property type="term" value="F:DNA binding"/>
    <property type="evidence" value="ECO:0007669"/>
    <property type="project" value="TreeGrafter"/>
</dbReference>
<dbReference type="GO" id="GO:0071949">
    <property type="term" value="F:FAD binding"/>
    <property type="evidence" value="ECO:0007669"/>
    <property type="project" value="TreeGrafter"/>
</dbReference>
<keyword evidence="1 4" id="KW-0285">Flavoprotein</keyword>
<dbReference type="PROSITE" id="PS51645">
    <property type="entry name" value="PHR_CRY_ALPHA_BETA"/>
    <property type="match status" value="1"/>
</dbReference>
<dbReference type="PATRIC" id="fig|1618023.3.peg.3051"/>
<keyword evidence="3 5" id="KW-0157">Chromophore</keyword>
<evidence type="ECO:0000256" key="3">
    <source>
        <dbReference type="ARBA" id="ARBA00022991"/>
    </source>
</evidence>
<dbReference type="InterPro" id="IPR036134">
    <property type="entry name" value="Crypto/Photolyase_FAD-like_sf"/>
</dbReference>
<evidence type="ECO:0000313" key="7">
    <source>
        <dbReference type="EMBL" id="KJH69632.1"/>
    </source>
</evidence>
<feature type="binding site" evidence="4">
    <location>
        <position position="217"/>
    </location>
    <ligand>
        <name>FAD</name>
        <dbReference type="ChEBI" id="CHEBI:57692"/>
    </ligand>
</feature>
<dbReference type="InterPro" id="IPR018394">
    <property type="entry name" value="DNA_photolyase_1_CS_C"/>
</dbReference>
<accession>A0A0D8ZMQ5</accession>
<dbReference type="Gene3D" id="3.40.50.620">
    <property type="entry name" value="HUPs"/>
    <property type="match status" value="1"/>
</dbReference>
<evidence type="ECO:0000313" key="8">
    <source>
        <dbReference type="Proteomes" id="UP000032452"/>
    </source>
</evidence>
<organism evidence="7 8">
    <name type="scientific">Aliterella atlantica CENA595</name>
    <dbReference type="NCBI Taxonomy" id="1618023"/>
    <lineage>
        <taxon>Bacteria</taxon>
        <taxon>Bacillati</taxon>
        <taxon>Cyanobacteriota</taxon>
        <taxon>Cyanophyceae</taxon>
        <taxon>Chroococcidiopsidales</taxon>
        <taxon>Aliterellaceae</taxon>
        <taxon>Aliterella</taxon>
    </lineage>
</organism>
<comment type="cofactor">
    <cofactor evidence="4">
        <name>FAD</name>
        <dbReference type="ChEBI" id="CHEBI:57692"/>
    </cofactor>
    <text evidence="4">Binds 1 FAD per subunit.</text>
</comment>
<dbReference type="InterPro" id="IPR002081">
    <property type="entry name" value="Cryptochrome/DNA_photolyase_1"/>
</dbReference>
<keyword evidence="7" id="KW-0456">Lyase</keyword>
<name>A0A0D8ZMQ5_9CYAN</name>
<dbReference type="SUPFAM" id="SSF52425">
    <property type="entry name" value="Cryptochrome/photolyase, N-terminal domain"/>
    <property type="match status" value="1"/>
</dbReference>
<evidence type="ECO:0000256" key="4">
    <source>
        <dbReference type="PIRSR" id="PIRSR602081-1"/>
    </source>
</evidence>
<dbReference type="Pfam" id="PF00875">
    <property type="entry name" value="DNA_photolyase"/>
    <property type="match status" value="1"/>
</dbReference>
<dbReference type="EMBL" id="JYON01000037">
    <property type="protein sequence ID" value="KJH69632.1"/>
    <property type="molecule type" value="Genomic_DNA"/>
</dbReference>
<dbReference type="InterPro" id="IPR006050">
    <property type="entry name" value="DNA_photolyase_N"/>
</dbReference>
<dbReference type="OrthoDB" id="9772484at2"/>
<evidence type="ECO:0000256" key="1">
    <source>
        <dbReference type="ARBA" id="ARBA00022630"/>
    </source>
</evidence>
<dbReference type="PANTHER" id="PTHR11455:SF9">
    <property type="entry name" value="CRYPTOCHROME CIRCADIAN CLOCK 5 ISOFORM X1"/>
    <property type="match status" value="1"/>
</dbReference>
<dbReference type="Gene3D" id="1.10.579.10">
    <property type="entry name" value="DNA Cyclobutane Dipyrimidine Photolyase, subunit A, domain 3"/>
    <property type="match status" value="1"/>
</dbReference>
<dbReference type="GO" id="GO:0006139">
    <property type="term" value="P:nucleobase-containing compound metabolic process"/>
    <property type="evidence" value="ECO:0007669"/>
    <property type="project" value="UniProtKB-ARBA"/>
</dbReference>
<protein>
    <submittedName>
        <fullName evidence="7">Deoxyribodipyrimidine photolyase</fullName>
    </submittedName>
</protein>
<proteinExistence type="inferred from homology"/>
<feature type="binding site" evidence="4">
    <location>
        <begin position="378"/>
        <end position="380"/>
    </location>
    <ligand>
        <name>FAD</name>
        <dbReference type="ChEBI" id="CHEBI:57692"/>
    </ligand>
</feature>
<dbReference type="Proteomes" id="UP000032452">
    <property type="component" value="Unassembled WGS sequence"/>
</dbReference>